<feature type="transmembrane region" description="Helical" evidence="1">
    <location>
        <begin position="80"/>
        <end position="101"/>
    </location>
</feature>
<keyword evidence="1" id="KW-0812">Transmembrane</keyword>
<organism evidence="2 3">
    <name type="scientific">Kocuria soli</name>
    <dbReference type="NCBI Taxonomy" id="2485125"/>
    <lineage>
        <taxon>Bacteria</taxon>
        <taxon>Bacillati</taxon>
        <taxon>Actinomycetota</taxon>
        <taxon>Actinomycetes</taxon>
        <taxon>Micrococcales</taxon>
        <taxon>Micrococcaceae</taxon>
        <taxon>Kocuria</taxon>
    </lineage>
</organism>
<dbReference type="EMBL" id="RKMF01000009">
    <property type="protein sequence ID" value="ROZ63014.1"/>
    <property type="molecule type" value="Genomic_DNA"/>
</dbReference>
<dbReference type="AlphaFoldDB" id="A0A3N3ZPR0"/>
<evidence type="ECO:0000313" key="3">
    <source>
        <dbReference type="Proteomes" id="UP000270616"/>
    </source>
</evidence>
<keyword evidence="1" id="KW-0472">Membrane</keyword>
<accession>A0A3N3ZPR0</accession>
<feature type="transmembrane region" description="Helical" evidence="1">
    <location>
        <begin position="52"/>
        <end position="73"/>
    </location>
</feature>
<keyword evidence="3" id="KW-1185">Reference proteome</keyword>
<feature type="transmembrane region" description="Helical" evidence="1">
    <location>
        <begin position="113"/>
        <end position="133"/>
    </location>
</feature>
<comment type="caution">
    <text evidence="2">The sequence shown here is derived from an EMBL/GenBank/DDBJ whole genome shotgun (WGS) entry which is preliminary data.</text>
</comment>
<protein>
    <submittedName>
        <fullName evidence="2">Uncharacterized protein</fullName>
    </submittedName>
</protein>
<name>A0A3N3ZPR0_9MICC</name>
<sequence length="154" mass="15753">MSIGFRNRPGATVAGNVWSRMLRISVTVGAIIAAGCVAPAALMAGAAGAGSAGLGTVIVAVVFTISLAGLWWSARYPAPVAALVMLVLYAALVAAGTMILFSAPKPDWVLPPWMGAAVIGQVVAWLGGSALALRRSRLPVFDVDTRPRPTEEAA</sequence>
<gene>
    <name evidence="2" type="ORF">EDL96_07830</name>
</gene>
<keyword evidence="1" id="KW-1133">Transmembrane helix</keyword>
<proteinExistence type="predicted"/>
<evidence type="ECO:0000256" key="1">
    <source>
        <dbReference type="SAM" id="Phobius"/>
    </source>
</evidence>
<reference evidence="2 3" key="1">
    <citation type="submission" date="2018-10" db="EMBL/GenBank/DDBJ databases">
        <title>Kocuria sp. M5W7-7, whole genome shotgun sequence.</title>
        <authorList>
            <person name="Tuo L."/>
        </authorList>
    </citation>
    <scope>NUCLEOTIDE SEQUENCE [LARGE SCALE GENOMIC DNA]</scope>
    <source>
        <strain evidence="2 3">M5W7-7</strain>
    </source>
</reference>
<feature type="transmembrane region" description="Helical" evidence="1">
    <location>
        <begin position="21"/>
        <end position="46"/>
    </location>
</feature>
<dbReference type="OrthoDB" id="9919566at2"/>
<dbReference type="Proteomes" id="UP000270616">
    <property type="component" value="Unassembled WGS sequence"/>
</dbReference>
<evidence type="ECO:0000313" key="2">
    <source>
        <dbReference type="EMBL" id="ROZ63014.1"/>
    </source>
</evidence>
<dbReference type="RefSeq" id="WP_123825232.1">
    <property type="nucleotide sequence ID" value="NZ_RKMF01000009.1"/>
</dbReference>